<dbReference type="NCBIfam" id="NF041814">
    <property type="entry name" value="Avs5"/>
    <property type="match status" value="1"/>
</dbReference>
<name>A0A6P2JI22_BURL3</name>
<sequence length="781" mass="88648">MQELHFNDPLAADNLKILFKSSRLIPFLGAGFTKEFRSKKGKVPDANSLTTIITGVAAEKSGLSVDEIAEIREIKDLKTAFELISDPTYIPATQAQALLGNLFSQVEITDSAKREFLSLDWPHIFSFNIDDAVERVAKKYRVLMPNREVSREFINANTCLLKIHGDIEEYLAYKDPNLIFTWRDYAHSIENNKGMLTFLENQAKHAALMFLGCSLDAEVDLLHLSRTTNFSGSIYLKRGKLSLKEKITLKSYGIEQVIFFDEFDQICPWINGVIKGVDREVPFRDILIDDSIVKNGDAISLIANGGPIFITDANGQRIAKKPQNFAARTVLSTALAELRAHECLLVTGRRFSGKTLFLLQLMDSLKQYNCNFYASADVYHPGVRRLAAGSENTVFFFDSNYLNSQSLVEILATQMHSTNRLVMCASSGDAEMFRFNLEAKSVDYKEIALLSVLDDAEATTLNSGLESQGLPNYRKRETLLSFAFRYYDEFKDRLKRSDIFDKDIGEELLSVIVLAAAFGKAEAAQLESLHEYFDSTAFVGRNDRIFERESVSGVVDYIITCNSSAWLISTLGHYISHNRTAVGQISRIITKLSKNGFHVAARSLISFDKLNELVGSNNARAFIRGVYVEIQETYSHERHYWLQRAKCELISGHSLEDFESGMRYASKVRLDCGDERKQTYFSATLVMAQLCARAYKVTHDRVYLPRLLDHLMESVRNYENNSRHMDKAISSYYDRRSDLRTTLDALFDAGGIEFLARRRELDELRSFIELHHPGSLRNSRR</sequence>
<evidence type="ECO:0000313" key="1">
    <source>
        <dbReference type="EMBL" id="VWB42575.1"/>
    </source>
</evidence>
<dbReference type="RefSeq" id="WP_174968274.1">
    <property type="nucleotide sequence ID" value="NZ_CABVPU010000005.1"/>
</dbReference>
<organism evidence="1 2">
    <name type="scientific">Burkholderia lata (strain ATCC 17760 / DSM 23089 / LMG 22485 / NCIMB 9086 / R18194 / 383)</name>
    <dbReference type="NCBI Taxonomy" id="482957"/>
    <lineage>
        <taxon>Bacteria</taxon>
        <taxon>Pseudomonadati</taxon>
        <taxon>Pseudomonadota</taxon>
        <taxon>Betaproteobacteria</taxon>
        <taxon>Burkholderiales</taxon>
        <taxon>Burkholderiaceae</taxon>
        <taxon>Burkholderia</taxon>
        <taxon>Burkholderia cepacia complex</taxon>
    </lineage>
</organism>
<reference evidence="1 2" key="1">
    <citation type="submission" date="2019-09" db="EMBL/GenBank/DDBJ databases">
        <authorList>
            <person name="Depoorter E."/>
        </authorList>
    </citation>
    <scope>NUCLEOTIDE SEQUENCE [LARGE SCALE GENOMIC DNA]</scope>
    <source>
        <strain evidence="1">R-15945</strain>
    </source>
</reference>
<dbReference type="AlphaFoldDB" id="A0A6P2JI22"/>
<gene>
    <name evidence="1" type="ORF">BLA15945_01946</name>
</gene>
<dbReference type="EMBL" id="CABVPU010000005">
    <property type="protein sequence ID" value="VWB42575.1"/>
    <property type="molecule type" value="Genomic_DNA"/>
</dbReference>
<dbReference type="Pfam" id="PF13289">
    <property type="entry name" value="SIR2_2"/>
    <property type="match status" value="1"/>
</dbReference>
<evidence type="ECO:0000313" key="2">
    <source>
        <dbReference type="Proteomes" id="UP000494174"/>
    </source>
</evidence>
<proteinExistence type="predicted"/>
<accession>A0A6P2JI22</accession>
<protein>
    <submittedName>
        <fullName evidence="1">Uncharacterized protein</fullName>
    </submittedName>
</protein>
<dbReference type="Proteomes" id="UP000494174">
    <property type="component" value="Unassembled WGS sequence"/>
</dbReference>